<dbReference type="PANTHER" id="PTHR46401:SF2">
    <property type="entry name" value="GLYCOSYLTRANSFERASE WBBK-RELATED"/>
    <property type="match status" value="1"/>
</dbReference>
<dbReference type="PANTHER" id="PTHR46401">
    <property type="entry name" value="GLYCOSYLTRANSFERASE WBBK-RELATED"/>
    <property type="match status" value="1"/>
</dbReference>
<dbReference type="Proteomes" id="UP000054623">
    <property type="component" value="Unassembled WGS sequence"/>
</dbReference>
<keyword evidence="1 3" id="KW-0808">Transferase</keyword>
<evidence type="ECO:0000259" key="2">
    <source>
        <dbReference type="Pfam" id="PF00534"/>
    </source>
</evidence>
<dbReference type="CDD" id="cd03801">
    <property type="entry name" value="GT4_PimA-like"/>
    <property type="match status" value="1"/>
</dbReference>
<dbReference type="Gene3D" id="3.40.50.2000">
    <property type="entry name" value="Glycogen Phosphorylase B"/>
    <property type="match status" value="2"/>
</dbReference>
<dbReference type="EMBL" id="LOCK01000049">
    <property type="protein sequence ID" value="KTE90266.1"/>
    <property type="molecule type" value="Genomic_DNA"/>
</dbReference>
<reference evidence="3" key="1">
    <citation type="submission" date="2014-07" db="EMBL/GenBank/DDBJ databases">
        <authorList>
            <person name="Hornung V.Bastian."/>
        </authorList>
    </citation>
    <scope>NUCLEOTIDE SEQUENCE</scope>
    <source>
        <strain evidence="3">PCE-S</strain>
    </source>
</reference>
<evidence type="ECO:0000313" key="4">
    <source>
        <dbReference type="EMBL" id="KTE90266.1"/>
    </source>
</evidence>
<dbReference type="Pfam" id="PF00534">
    <property type="entry name" value="Glycos_transf_1"/>
    <property type="match status" value="1"/>
</dbReference>
<evidence type="ECO:0000313" key="5">
    <source>
        <dbReference type="Proteomes" id="UP000054623"/>
    </source>
</evidence>
<dbReference type="PATRIC" id="fig|49338.4.peg.5172"/>
<reference evidence="4 5" key="2">
    <citation type="submission" date="2015-12" db="EMBL/GenBank/DDBJ databases">
        <title>Draft Genome Sequence of Desulfitobacterium hafniense Strain DH, a Sulfate-reducing Bacterium Isolated from Paddy Soils.</title>
        <authorList>
            <person name="Bao P."/>
            <person name="Zhang X."/>
            <person name="Li G."/>
        </authorList>
    </citation>
    <scope>NUCLEOTIDE SEQUENCE [LARGE SCALE GENOMIC DNA]</scope>
    <source>
        <strain evidence="4 5">DH</strain>
    </source>
</reference>
<name>A0A098B774_DESHA</name>
<evidence type="ECO:0000256" key="1">
    <source>
        <dbReference type="ARBA" id="ARBA00022679"/>
    </source>
</evidence>
<feature type="domain" description="Glycosyl transferase family 1" evidence="2">
    <location>
        <begin position="217"/>
        <end position="304"/>
    </location>
</feature>
<accession>A0A098B774</accession>
<proteinExistence type="predicted"/>
<dbReference type="SUPFAM" id="SSF53756">
    <property type="entry name" value="UDP-Glycosyltransferase/glycogen phosphorylase"/>
    <property type="match status" value="1"/>
</dbReference>
<gene>
    <name evidence="4" type="ORF">AT727_24825</name>
    <name evidence="3" type="ORF">DPCES_4808</name>
</gene>
<protein>
    <submittedName>
        <fullName evidence="3 4">Glycosyltransferase</fullName>
    </submittedName>
</protein>
<dbReference type="InterPro" id="IPR001296">
    <property type="entry name" value="Glyco_trans_1"/>
</dbReference>
<evidence type="ECO:0000313" key="3">
    <source>
        <dbReference type="EMBL" id="CDX04694.1"/>
    </source>
</evidence>
<dbReference type="AlphaFoldDB" id="A0A098B774"/>
<dbReference type="GO" id="GO:0016757">
    <property type="term" value="F:glycosyltransferase activity"/>
    <property type="evidence" value="ECO:0007669"/>
    <property type="project" value="InterPro"/>
</dbReference>
<dbReference type="GO" id="GO:0009103">
    <property type="term" value="P:lipopolysaccharide biosynthetic process"/>
    <property type="evidence" value="ECO:0007669"/>
    <property type="project" value="TreeGrafter"/>
</dbReference>
<dbReference type="OrthoDB" id="9797829at2"/>
<dbReference type="EMBL" id="LK996017">
    <property type="protein sequence ID" value="CDX04694.1"/>
    <property type="molecule type" value="Genomic_DNA"/>
</dbReference>
<sequence length="327" mass="36141">MKIILPVMSLEMGGGARFLYHLANALTDKGHDVEVIMPSKGAQVWPLRAKLTRVPELSPANIPYGDFILPNFYTTVGSAWASQKGKVVRLSLGYEPLWVPDTESAKQSYLIDAPILSISQWHRQLILQETGRNSTVISCGVDHHLFRPCPKRSSQTGRKNIFYILRNPALGYIWKGGEDFFNALSLLKGLDFEVTVTLTEATQLTGSFPCRTVYAASDQEMAALYGEADLFVYNSYFEAFGLPPLEAMACGTAVITTDCGGSRDYAHNGENCLVVPPSDINQLQQALHLLLTQDGERQRLASAGFAFAQAWTWQRTADQVEAFLLSL</sequence>
<organism evidence="3">
    <name type="scientific">Desulfitobacterium hafniense</name>
    <name type="common">Desulfitobacterium frappieri</name>
    <dbReference type="NCBI Taxonomy" id="49338"/>
    <lineage>
        <taxon>Bacteria</taxon>
        <taxon>Bacillati</taxon>
        <taxon>Bacillota</taxon>
        <taxon>Clostridia</taxon>
        <taxon>Eubacteriales</taxon>
        <taxon>Desulfitobacteriaceae</taxon>
        <taxon>Desulfitobacterium</taxon>
    </lineage>
</organism>
<dbReference type="RefSeq" id="WP_005807839.1">
    <property type="nucleotide sequence ID" value="NZ_CABKQQ010000004.1"/>
</dbReference>